<keyword evidence="2" id="KW-1185">Reference proteome</keyword>
<comment type="caution">
    <text evidence="1">The sequence shown here is derived from an EMBL/GenBank/DDBJ whole genome shotgun (WGS) entry which is preliminary data.</text>
</comment>
<dbReference type="AlphaFoldDB" id="A0AAE0LJK9"/>
<dbReference type="Proteomes" id="UP001190700">
    <property type="component" value="Unassembled WGS sequence"/>
</dbReference>
<reference evidence="1 2" key="1">
    <citation type="journal article" date="2015" name="Genome Biol. Evol.">
        <title>Comparative Genomics of a Bacterivorous Green Alga Reveals Evolutionary Causalities and Consequences of Phago-Mixotrophic Mode of Nutrition.</title>
        <authorList>
            <person name="Burns J.A."/>
            <person name="Paasch A."/>
            <person name="Narechania A."/>
            <person name="Kim E."/>
        </authorList>
    </citation>
    <scope>NUCLEOTIDE SEQUENCE [LARGE SCALE GENOMIC DNA]</scope>
    <source>
        <strain evidence="1 2">PLY_AMNH</strain>
    </source>
</reference>
<sequence>MAHTLREEGAAVMVVVPYWPAADQYRFREMEALATEVVVMWSSVCSKLNNYGPKPHLSAFSNYYEDLGLPGPAKGGAVTRAVRGMATIKAAPAVQEENIETQQTSLLARHD</sequence>
<dbReference type="EMBL" id="LGRX02000809">
    <property type="protein sequence ID" value="KAK3287537.1"/>
    <property type="molecule type" value="Genomic_DNA"/>
</dbReference>
<organism evidence="1 2">
    <name type="scientific">Cymbomonas tetramitiformis</name>
    <dbReference type="NCBI Taxonomy" id="36881"/>
    <lineage>
        <taxon>Eukaryota</taxon>
        <taxon>Viridiplantae</taxon>
        <taxon>Chlorophyta</taxon>
        <taxon>Pyramimonadophyceae</taxon>
        <taxon>Pyramimonadales</taxon>
        <taxon>Pyramimonadaceae</taxon>
        <taxon>Cymbomonas</taxon>
    </lineage>
</organism>
<gene>
    <name evidence="1" type="ORF">CYMTET_4959</name>
</gene>
<accession>A0AAE0LJK9</accession>
<proteinExistence type="predicted"/>
<evidence type="ECO:0000313" key="2">
    <source>
        <dbReference type="Proteomes" id="UP001190700"/>
    </source>
</evidence>
<name>A0AAE0LJK9_9CHLO</name>
<protein>
    <submittedName>
        <fullName evidence="1">Uncharacterized protein</fullName>
    </submittedName>
</protein>
<evidence type="ECO:0000313" key="1">
    <source>
        <dbReference type="EMBL" id="KAK3287537.1"/>
    </source>
</evidence>